<evidence type="ECO:0000256" key="2">
    <source>
        <dbReference type="SAM" id="Phobius"/>
    </source>
</evidence>
<evidence type="ECO:0000313" key="4">
    <source>
        <dbReference type="Proteomes" id="UP001595075"/>
    </source>
</evidence>
<keyword evidence="2" id="KW-1133">Transmembrane helix</keyword>
<dbReference type="PANTHER" id="PTHR35895:SF1">
    <property type="entry name" value="LIPID-BINDING SERUM GLYCOPROTEIN C-TERMINAL DOMAIN-CONTAINING PROTEIN"/>
    <property type="match status" value="1"/>
</dbReference>
<gene>
    <name evidence="3" type="ORF">VTL71DRAFT_2909</name>
</gene>
<sequence>MTSPLVQEGSTDKNFQGTNYQSQEYATKRTFGQKAKRHCARFWWLHLIIFCVIFLVVALLVVYVGMPRIAQHNVNDATLEFKDAFFLDPTEDSIKVSQNAVLHNPSKFTPTLDAFPAELFLVTNGTYAAVSMMTLPMPSIHATKVRSTGIHDVIVKVNNVDALGDYAVAVMHNENITTALVGRTKLHLGKLPTQGVTFNSTSTYKGLNSLKGFNTTDVLINPGAAAGTPNLRGNAFIPNPSLMTIEMGNVTLSLSVPVKGVDTLVGNATILNFKLVPGDNRLPMFGIIDNTKVLPALDKEGKVNMTIIGQTSVRNGEHLTYYEKALQSNVLTLEMNVKQILTDSAAAAAKASGGAGNSSPSTNSTTTAPPS</sequence>
<dbReference type="InterPro" id="IPR046368">
    <property type="entry name" value="Tag1"/>
</dbReference>
<keyword evidence="4" id="KW-1185">Reference proteome</keyword>
<organism evidence="3 4">
    <name type="scientific">Oculimacula yallundae</name>
    <dbReference type="NCBI Taxonomy" id="86028"/>
    <lineage>
        <taxon>Eukaryota</taxon>
        <taxon>Fungi</taxon>
        <taxon>Dikarya</taxon>
        <taxon>Ascomycota</taxon>
        <taxon>Pezizomycotina</taxon>
        <taxon>Leotiomycetes</taxon>
        <taxon>Helotiales</taxon>
        <taxon>Ploettnerulaceae</taxon>
        <taxon>Oculimacula</taxon>
    </lineage>
</organism>
<keyword evidence="2" id="KW-0812">Transmembrane</keyword>
<evidence type="ECO:0000313" key="3">
    <source>
        <dbReference type="EMBL" id="KAL2065240.1"/>
    </source>
</evidence>
<dbReference type="PANTHER" id="PTHR35895">
    <property type="entry name" value="CHROMOSOME 16, WHOLE GENOME SHOTGUN SEQUENCE"/>
    <property type="match status" value="1"/>
</dbReference>
<dbReference type="Proteomes" id="UP001595075">
    <property type="component" value="Unassembled WGS sequence"/>
</dbReference>
<name>A0ABR4C5Q1_9HELO</name>
<evidence type="ECO:0000256" key="1">
    <source>
        <dbReference type="SAM" id="MobiDB-lite"/>
    </source>
</evidence>
<keyword evidence="2" id="KW-0472">Membrane</keyword>
<dbReference type="Pfam" id="PF12505">
    <property type="entry name" value="DUF3712"/>
    <property type="match status" value="1"/>
</dbReference>
<dbReference type="EMBL" id="JAZHXI010000012">
    <property type="protein sequence ID" value="KAL2065240.1"/>
    <property type="molecule type" value="Genomic_DNA"/>
</dbReference>
<comment type="caution">
    <text evidence="3">The sequence shown here is derived from an EMBL/GenBank/DDBJ whole genome shotgun (WGS) entry which is preliminary data.</text>
</comment>
<accession>A0ABR4C5Q1</accession>
<reference evidence="3 4" key="1">
    <citation type="journal article" date="2024" name="Commun. Biol.">
        <title>Comparative genomic analysis of thermophilic fungi reveals convergent evolutionary adaptations and gene losses.</title>
        <authorList>
            <person name="Steindorff A.S."/>
            <person name="Aguilar-Pontes M.V."/>
            <person name="Robinson A.J."/>
            <person name="Andreopoulos B."/>
            <person name="LaButti K."/>
            <person name="Kuo A."/>
            <person name="Mondo S."/>
            <person name="Riley R."/>
            <person name="Otillar R."/>
            <person name="Haridas S."/>
            <person name="Lipzen A."/>
            <person name="Grimwood J."/>
            <person name="Schmutz J."/>
            <person name="Clum A."/>
            <person name="Reid I.D."/>
            <person name="Moisan M.C."/>
            <person name="Butler G."/>
            <person name="Nguyen T.T.M."/>
            <person name="Dewar K."/>
            <person name="Conant G."/>
            <person name="Drula E."/>
            <person name="Henrissat B."/>
            <person name="Hansel C."/>
            <person name="Singer S."/>
            <person name="Hutchinson M.I."/>
            <person name="de Vries R.P."/>
            <person name="Natvig D.O."/>
            <person name="Powell A.J."/>
            <person name="Tsang A."/>
            <person name="Grigoriev I.V."/>
        </authorList>
    </citation>
    <scope>NUCLEOTIDE SEQUENCE [LARGE SCALE GENOMIC DNA]</scope>
    <source>
        <strain evidence="3 4">CBS 494.80</strain>
    </source>
</reference>
<feature type="region of interest" description="Disordered" evidence="1">
    <location>
        <begin position="349"/>
        <end position="371"/>
    </location>
</feature>
<feature type="transmembrane region" description="Helical" evidence="2">
    <location>
        <begin position="42"/>
        <end position="66"/>
    </location>
</feature>
<proteinExistence type="predicted"/>
<protein>
    <submittedName>
        <fullName evidence="3">Uncharacterized protein</fullName>
    </submittedName>
</protein>
<dbReference type="InterPro" id="IPR022185">
    <property type="entry name" value="DUF3712"/>
</dbReference>